<dbReference type="Pfam" id="PF15818">
    <property type="entry name" value="CCDC73"/>
    <property type="match status" value="1"/>
</dbReference>
<feature type="region of interest" description="Disordered" evidence="2">
    <location>
        <begin position="537"/>
        <end position="557"/>
    </location>
</feature>
<evidence type="ECO:0000256" key="1">
    <source>
        <dbReference type="SAM" id="Coils"/>
    </source>
</evidence>
<protein>
    <submittedName>
        <fullName evidence="4">Coiled-coil domain-containing protein 73</fullName>
    </submittedName>
</protein>
<dbReference type="Proteomes" id="UP001190640">
    <property type="component" value="Chromosome 2"/>
</dbReference>
<dbReference type="KEGG" id="emc:129323447"/>
<feature type="compositionally biased region" description="Low complexity" evidence="2">
    <location>
        <begin position="548"/>
        <end position="557"/>
    </location>
</feature>
<dbReference type="InterPro" id="IPR031650">
    <property type="entry name" value="CCDC73"/>
</dbReference>
<feature type="coiled-coil region" evidence="1">
    <location>
        <begin position="297"/>
        <end position="345"/>
    </location>
</feature>
<gene>
    <name evidence="4" type="primary">CCDC73</name>
</gene>
<reference evidence="4" key="1">
    <citation type="submission" date="2025-08" db="UniProtKB">
        <authorList>
            <consortium name="RefSeq"/>
        </authorList>
    </citation>
    <scope>IDENTIFICATION</scope>
    <source>
        <tissue evidence="4">Blood</tissue>
    </source>
</reference>
<feature type="region of interest" description="Disordered" evidence="2">
    <location>
        <begin position="699"/>
        <end position="719"/>
    </location>
</feature>
<dbReference type="PANTHER" id="PTHR28660:SF1">
    <property type="entry name" value="COILED-COIL DOMAIN-CONTAINING PROTEIN 73"/>
    <property type="match status" value="1"/>
</dbReference>
<evidence type="ECO:0000256" key="2">
    <source>
        <dbReference type="SAM" id="MobiDB-lite"/>
    </source>
</evidence>
<dbReference type="PANTHER" id="PTHR28660">
    <property type="entry name" value="COILED-COIL DOMAIN-CONTAINING PROTEIN 73"/>
    <property type="match status" value="1"/>
</dbReference>
<feature type="coiled-coil region" evidence="1">
    <location>
        <begin position="181"/>
        <end position="261"/>
    </location>
</feature>
<sequence>MDEDLNKEVAAYSLQNSSGALLSIQRLDFKTSFLEVVEELRMRREAEINYEKQMSTFVIEKQELEWQKEALQYQIETLNKQHTEALTAFKKQFQARIFAVEEEKGSYLLAEEAKAREIEGLKETLKMLQISKYTLQNKLNEVEQTLQMHMVAKEDHQRSLNEVEKCYAVITGQFGTIKRAHKRLEENVVEAIQLNKKLTAVNKRQESETDNLKEELKKVTADLIRCNVTCQHRAAEENLSLTSKEQEFQKLQQKISMETELKTKITEENEYLKKEKQEMITSLQHMQQLLCRQTEIHLRMEMELNELKGKYQTLERDNELQRQKAKENEEKFLNLQHEYEKAQATWKNAAAEMSTENEIHTSQKENKYAQTTSEVSNNLELEKMRVKNTAIRCLDYDEMHTEQNYADINAGEINLINTEDLDRFENCVNEDDMACLCKQNQRKASESETLSTLNFITPRLTSGSFVAEREKAAANKTEDNFLFDEIYARVEIQPPESCHPMIPVKERKTFPETLISKTNENINNALYEGSFMSQPLTKESKVQDNSASEKTTNNHSKTKTNSVILSQTVEHNSLNFYNDGLKQSSDISTSDINKAEKMSPIHSTDCLTSNIYLCNQINTYPEKIHIDDPCKNSNSCELSTTCNTTEKNPHLHASFCNSVDLNIHVTNDENTNNIHLEGNLNVNTEKLSKDININEMPSKELEDDNSRLPAMSTNRPKHTNEVLPLSTENVFECQAVELKMDQITTNKQKEYHASKTTCEQFLVVCDKETTLLKDNEESLCSTVTGEMTEEKNIEELCSLSIKTSGYLLNGNGKSSFDLPSEDKTVKIPTCLDLPKGCQGESQCASVSTSKAPFLLKEQLCTQEIKNNHSQKIGKNMNMNGPEKETAAPISINRLADTLNTGSINPGPKRNPTDEWNAIAKTFYEPYFPTEHVKTQCSSRLQQKSSQLAFEGSTLVLNESSHNSEEKEWTSQNAFIKRKLNNIENFLYLEKFCQPRKRKYKDNPEKAMMTNKAEM</sequence>
<evidence type="ECO:0000313" key="3">
    <source>
        <dbReference type="Proteomes" id="UP001190640"/>
    </source>
</evidence>
<accession>A0AA97IUR1</accession>
<keyword evidence="1" id="KW-0175">Coiled coil</keyword>
<keyword evidence="3" id="KW-1185">Reference proteome</keyword>
<dbReference type="GeneID" id="129323447"/>
<dbReference type="CTD" id="493860"/>
<organism evidence="3 4">
    <name type="scientific">Eublepharis macularius</name>
    <name type="common">Leopard gecko</name>
    <name type="synonym">Cyrtodactylus macularius</name>
    <dbReference type="NCBI Taxonomy" id="481883"/>
    <lineage>
        <taxon>Eukaryota</taxon>
        <taxon>Metazoa</taxon>
        <taxon>Chordata</taxon>
        <taxon>Craniata</taxon>
        <taxon>Vertebrata</taxon>
        <taxon>Euteleostomi</taxon>
        <taxon>Lepidosauria</taxon>
        <taxon>Squamata</taxon>
        <taxon>Bifurcata</taxon>
        <taxon>Gekkota</taxon>
        <taxon>Eublepharidae</taxon>
        <taxon>Eublepharinae</taxon>
        <taxon>Eublepharis</taxon>
    </lineage>
</organism>
<name>A0AA97IUR1_EUBMA</name>
<proteinExistence type="predicted"/>
<dbReference type="RefSeq" id="XP_054825957.1">
    <property type="nucleotide sequence ID" value="XM_054969982.1"/>
</dbReference>
<dbReference type="AlphaFoldDB" id="A0AA97IUR1"/>
<evidence type="ECO:0000313" key="4">
    <source>
        <dbReference type="RefSeq" id="XP_054825957.1"/>
    </source>
</evidence>